<keyword evidence="6" id="KW-0833">Ubl conjugation pathway</keyword>
<keyword evidence="4" id="KW-0677">Repeat</keyword>
<keyword evidence="2" id="KW-0808">Transferase</keyword>
<evidence type="ECO:0000256" key="4">
    <source>
        <dbReference type="ARBA" id="ARBA00022737"/>
    </source>
</evidence>
<feature type="compositionally biased region" description="Polar residues" evidence="9">
    <location>
        <begin position="109"/>
        <end position="121"/>
    </location>
</feature>
<evidence type="ECO:0000313" key="12">
    <source>
        <dbReference type="WBParaSite" id="PSAMB.scaffold266size60114.g4126.t1"/>
    </source>
</evidence>
<keyword evidence="5" id="KW-0863">Zinc-finger</keyword>
<keyword evidence="8" id="KW-0175">Coiled coil</keyword>
<feature type="compositionally biased region" description="Basic and acidic residues" evidence="9">
    <location>
        <begin position="9"/>
        <end position="18"/>
    </location>
</feature>
<feature type="compositionally biased region" description="Polar residues" evidence="9">
    <location>
        <begin position="897"/>
        <end position="907"/>
    </location>
</feature>
<sequence length="1528" mass="172055">MLSPLSPSEIEHLLRDIPTDQMASYSPMAAESGRLETEDAPPKKRCRSAEMDNSSGPSSSGQSKEAQVLKAAEQLASLCPTIDFDDLLSRLNSAENVDVETERILAEINDQQPGPSNSFGGRNSPELPADVVEEAMTLLNSDEREILRSLCQMFPDADPKHVVNLIAQAEEKNIGLITDQMFKNGYPRLRERKDKENEERRRAAFLSGEDFNPAEFLRIYPNPDEYFLSDQRDKSDLYLQHANAFLCNQFRDMRSDFFKKLLLRHDNKLLPTYRDIMEAEERSKGPSNRRKKRKNFGFSQFAKERRLLTLSYPEKIDETFFREMQYCLNESVVKDYLRAKEEERNGRIANARAAGELVECGICMDDEVLPEEIVRCDGAAEQHGFCRPCTKQHAETQIGNGAHFVRCMADDCDAGRLTLGALQVVMDGKALQLLVRRAQQDELHAAKLDNMDSCPFCDFAMIIDNDLERLFRCLNPECLRESCRKCREPSHIPLRCEEVEQDEDTKMRTFIENRMAEAMIRKCPKCKKPIIKSEGCNKMACPCGAYFCYYCNAELPHVNPYAHFSATKCPQSTPIQQLHDDVAKKAGEEAKALYSRDHSISARRPPKDVNIDTLVDNAAKTITQPALPPVMRPFLPVRFAPIIPPAIVALRREHTQVRERLANLRWLVETNRLVEDFDARRQLTVEIDYEIARCDGEPPTQEVVDALVQSADALHNQWRRLLAEHRDGVMGRIADYRRYAAQLCDNNRDFVLMQLMQIEQTIGVDNVDGQHEREIARFNLLVPDIERMVNERVQRAEAEEQALKEVPVIELLDDDDETTAGPGAGGGQQPMSNGDRLQLEKLKSSLTVFDRVLIDLNQRLEDSARDDHSRQRITNRLDKAIASRWQVVNRLEELQAKANNASTNTPISVPDSPSPDGSKNGDAAGTTKAATLKHVEVLREQTAKLNAELQAAQQKLAKAPMTESRAALNEMKRLLNERDQSLKRVQEVEAALLRNGASEEDIVGRRDDDQLQLDEQEIQGAADEAGQLARDATAKREAEQRMAIDHKSTDPLSSTSSLLKTPISNTFPFPPTANVFRRPTLNPFMTSLGFLGYGESSTPSLLKPAMLTSAYASPIPSPWMDYRQSTLPYPTYPPANSQQTAGGYWNIWRNNWMTPPPPLNQALIAARAAADFFFCDFQPSSENICAAVNVAVQTAQSSGMGLQQYNELTAACNEFGPTPTAECGRRLVDLFFAFFADVCHASGAEAGNKRAAVAGNWEQYMRRLEQQTHEREERDMAEQLRQATTEVGNLLAQEADLQAQLGRCTDELREARARQTRLEDDLRAAQARNRRSYGAPFTAELQPQIQPQLQPQIQPLIQPQPQIQLQPRPPRDLSPQPLTPITDLTLQRVPERKLNASPALSALLQQCVDDGLEKEVKRVLTKVGARKRPSDSTYPLLTISSDESDDDDDPQADIIYEATMRRPRLSLPHEMPSTSSQGQHSGRNVDANDKAEVDEIIDRHINKRKQQATAEDPDTPKDASNGKSFYNV</sequence>
<dbReference type="InterPro" id="IPR002867">
    <property type="entry name" value="IBR_dom"/>
</dbReference>
<feature type="region of interest" description="Disordered" evidence="9">
    <location>
        <begin position="815"/>
        <end position="834"/>
    </location>
</feature>
<evidence type="ECO:0000256" key="9">
    <source>
        <dbReference type="SAM" id="MobiDB-lite"/>
    </source>
</evidence>
<name>A0A914VYQ5_9BILA</name>
<dbReference type="SMART" id="SM00647">
    <property type="entry name" value="IBR"/>
    <property type="match status" value="2"/>
</dbReference>
<dbReference type="InterPro" id="IPR044066">
    <property type="entry name" value="TRIAD_supradom"/>
</dbReference>
<evidence type="ECO:0000259" key="10">
    <source>
        <dbReference type="PROSITE" id="PS51873"/>
    </source>
</evidence>
<dbReference type="PANTHER" id="PTHR22770">
    <property type="entry name" value="UBIQUITIN CONJUGATING ENZYME 7 INTERACTING PROTEIN-RELATED"/>
    <property type="match status" value="1"/>
</dbReference>
<evidence type="ECO:0000256" key="2">
    <source>
        <dbReference type="ARBA" id="ARBA00022679"/>
    </source>
</evidence>
<dbReference type="Pfam" id="PF26200">
    <property type="entry name" value="Rcat_RNF216"/>
    <property type="match status" value="1"/>
</dbReference>
<feature type="region of interest" description="Disordered" evidence="9">
    <location>
        <begin position="107"/>
        <end position="126"/>
    </location>
</feature>
<dbReference type="PANTHER" id="PTHR22770:SF47">
    <property type="entry name" value="E3 UBIQUITIN-PROTEIN LIGASE RNF216"/>
    <property type="match status" value="1"/>
</dbReference>
<feature type="domain" description="RING-type" evidence="10">
    <location>
        <begin position="356"/>
        <end position="575"/>
    </location>
</feature>
<feature type="compositionally biased region" description="Low complexity" evidence="9">
    <location>
        <begin position="54"/>
        <end position="63"/>
    </location>
</feature>
<feature type="compositionally biased region" description="Polar residues" evidence="9">
    <location>
        <begin position="1472"/>
        <end position="1482"/>
    </location>
</feature>
<feature type="region of interest" description="Disordered" evidence="9">
    <location>
        <begin position="1023"/>
        <end position="1056"/>
    </location>
</feature>
<feature type="compositionally biased region" description="Basic and acidic residues" evidence="9">
    <location>
        <begin position="1486"/>
        <end position="1500"/>
    </location>
</feature>
<reference evidence="12" key="1">
    <citation type="submission" date="2022-11" db="UniProtKB">
        <authorList>
            <consortium name="WormBaseParasite"/>
        </authorList>
    </citation>
    <scope>IDENTIFICATION</scope>
</reference>
<feature type="coiled-coil region" evidence="8">
    <location>
        <begin position="935"/>
        <end position="991"/>
    </location>
</feature>
<dbReference type="GO" id="GO:0008270">
    <property type="term" value="F:zinc ion binding"/>
    <property type="evidence" value="ECO:0007669"/>
    <property type="project" value="UniProtKB-KW"/>
</dbReference>
<dbReference type="GO" id="GO:0016740">
    <property type="term" value="F:transferase activity"/>
    <property type="evidence" value="ECO:0007669"/>
    <property type="project" value="UniProtKB-KW"/>
</dbReference>
<feature type="compositionally biased region" description="Basic and acidic residues" evidence="9">
    <location>
        <begin position="1032"/>
        <end position="1049"/>
    </location>
</feature>
<dbReference type="Proteomes" id="UP000887566">
    <property type="component" value="Unplaced"/>
</dbReference>
<keyword evidence="7" id="KW-0862">Zinc</keyword>
<organism evidence="11 12">
    <name type="scientific">Plectus sambesii</name>
    <dbReference type="NCBI Taxonomy" id="2011161"/>
    <lineage>
        <taxon>Eukaryota</taxon>
        <taxon>Metazoa</taxon>
        <taxon>Ecdysozoa</taxon>
        <taxon>Nematoda</taxon>
        <taxon>Chromadorea</taxon>
        <taxon>Plectida</taxon>
        <taxon>Plectina</taxon>
        <taxon>Plectoidea</taxon>
        <taxon>Plectidae</taxon>
        <taxon>Plectus</taxon>
    </lineage>
</organism>
<feature type="coiled-coil region" evidence="8">
    <location>
        <begin position="1280"/>
        <end position="1328"/>
    </location>
</feature>
<evidence type="ECO:0000256" key="1">
    <source>
        <dbReference type="ARBA" id="ARBA00004906"/>
    </source>
</evidence>
<comment type="pathway">
    <text evidence="1">Protein modification; protein ubiquitination.</text>
</comment>
<evidence type="ECO:0000256" key="7">
    <source>
        <dbReference type="ARBA" id="ARBA00022833"/>
    </source>
</evidence>
<dbReference type="InterPro" id="IPR051628">
    <property type="entry name" value="LUBAC_E3_Ligases"/>
</dbReference>
<feature type="region of interest" description="Disordered" evidence="9">
    <location>
        <begin position="897"/>
        <end position="925"/>
    </location>
</feature>
<dbReference type="Gene3D" id="1.20.120.1750">
    <property type="match status" value="1"/>
</dbReference>
<keyword evidence="3" id="KW-0479">Metal-binding</keyword>
<dbReference type="InterPro" id="IPR013083">
    <property type="entry name" value="Znf_RING/FYVE/PHD"/>
</dbReference>
<dbReference type="InterPro" id="IPR047546">
    <property type="entry name" value="Rcat_RBR_RNF216"/>
</dbReference>
<evidence type="ECO:0000256" key="6">
    <source>
        <dbReference type="ARBA" id="ARBA00022786"/>
    </source>
</evidence>
<dbReference type="InterPro" id="IPR047545">
    <property type="entry name" value="BRcat_RBR_RNF216"/>
</dbReference>
<dbReference type="WBParaSite" id="PSAMB.scaffold266size60114.g4126.t1">
    <property type="protein sequence ID" value="PSAMB.scaffold266size60114.g4126.t1"/>
    <property type="gene ID" value="PSAMB.scaffold266size60114.g4126"/>
</dbReference>
<feature type="region of interest" description="Disordered" evidence="9">
    <location>
        <begin position="1"/>
        <end position="68"/>
    </location>
</feature>
<proteinExistence type="predicted"/>
<keyword evidence="11" id="KW-1185">Reference proteome</keyword>
<evidence type="ECO:0000256" key="5">
    <source>
        <dbReference type="ARBA" id="ARBA00022771"/>
    </source>
</evidence>
<feature type="compositionally biased region" description="Basic and acidic residues" evidence="9">
    <location>
        <begin position="33"/>
        <end position="50"/>
    </location>
</feature>
<dbReference type="Gene3D" id="3.30.40.10">
    <property type="entry name" value="Zinc/RING finger domain, C3HC4 (zinc finger)"/>
    <property type="match status" value="1"/>
</dbReference>
<evidence type="ECO:0000313" key="11">
    <source>
        <dbReference type="Proteomes" id="UP000887566"/>
    </source>
</evidence>
<dbReference type="CDD" id="cd20339">
    <property type="entry name" value="BRcat_RBR_RNF216"/>
    <property type="match status" value="1"/>
</dbReference>
<dbReference type="CDD" id="cd20353">
    <property type="entry name" value="Rcat_RBR_RNF216"/>
    <property type="match status" value="1"/>
</dbReference>
<feature type="compositionally biased region" description="Acidic residues" evidence="9">
    <location>
        <begin position="1442"/>
        <end position="1451"/>
    </location>
</feature>
<evidence type="ECO:0000256" key="3">
    <source>
        <dbReference type="ARBA" id="ARBA00022723"/>
    </source>
</evidence>
<feature type="region of interest" description="Disordered" evidence="9">
    <location>
        <begin position="1424"/>
        <end position="1528"/>
    </location>
</feature>
<accession>A0A914VYQ5</accession>
<protein>
    <submittedName>
        <fullName evidence="12">RING-type domain-containing protein</fullName>
    </submittedName>
</protein>
<evidence type="ECO:0000256" key="8">
    <source>
        <dbReference type="SAM" id="Coils"/>
    </source>
</evidence>
<dbReference type="SUPFAM" id="SSF57850">
    <property type="entry name" value="RING/U-box"/>
    <property type="match status" value="2"/>
</dbReference>
<dbReference type="PROSITE" id="PS51873">
    <property type="entry name" value="TRIAD"/>
    <property type="match status" value="1"/>
</dbReference>